<dbReference type="OrthoDB" id="7159357at2"/>
<keyword evidence="2" id="KW-0812">Transmembrane</keyword>
<dbReference type="AlphaFoldDB" id="A0A2T5VHR8"/>
<comment type="caution">
    <text evidence="4">The sequence shown here is derived from an EMBL/GenBank/DDBJ whole genome shotgun (WGS) entry which is preliminary data.</text>
</comment>
<reference evidence="4 5" key="1">
    <citation type="submission" date="2018-04" db="EMBL/GenBank/DDBJ databases">
        <title>Genomic Encyclopedia of Archaeal and Bacterial Type Strains, Phase II (KMG-II): from individual species to whole genera.</title>
        <authorList>
            <person name="Goeker M."/>
        </authorList>
    </citation>
    <scope>NUCLEOTIDE SEQUENCE [LARGE SCALE GENOMIC DNA]</scope>
    <source>
        <strain evidence="4 5">DSM 23382</strain>
    </source>
</reference>
<evidence type="ECO:0000256" key="2">
    <source>
        <dbReference type="SAM" id="Phobius"/>
    </source>
</evidence>
<keyword evidence="5" id="KW-1185">Reference proteome</keyword>
<dbReference type="InterPro" id="IPR011723">
    <property type="entry name" value="Znf/thioredoxin_put"/>
</dbReference>
<dbReference type="Proteomes" id="UP000244081">
    <property type="component" value="Unassembled WGS sequence"/>
</dbReference>
<keyword evidence="2" id="KW-0472">Membrane</keyword>
<accession>A0A2T5VHR8</accession>
<sequence>MKIVCPNCSTTYEVGATNIAPGGRDVRCSRCGNTWRIDPETILDDQDEDAESWNSEDQGAVSLDPEADARDDDGDRTESDDDGEQEELDNDPNWAFAGAEEEAEEDLASDTAAEEDDWESAIAANPVLEGERDGEDDEEPIDGAESEIGGEPRARGRRKGPRAEARYRVSPQMRAAMGLVLFAGSIVLSVAMIMLREPVVRAAPNLADLYASVGLDVNLRGLEFRDLRTFREYEKGAPMLIVEGTVENIRNTSAHVPAIRLALRSSDAQEIYAWTVEPRQLWLRAGQTLRFSTRLASPPDIASDVLLRFTDRTKRQTDI</sequence>
<evidence type="ECO:0000313" key="5">
    <source>
        <dbReference type="Proteomes" id="UP000244081"/>
    </source>
</evidence>
<feature type="domain" description="Zinc finger/thioredoxin putative" evidence="3">
    <location>
        <begin position="1"/>
        <end position="36"/>
    </location>
</feature>
<evidence type="ECO:0000259" key="3">
    <source>
        <dbReference type="Pfam" id="PF13717"/>
    </source>
</evidence>
<feature type="region of interest" description="Disordered" evidence="1">
    <location>
        <begin position="39"/>
        <end position="165"/>
    </location>
</feature>
<gene>
    <name evidence="4" type="ORF">C8N35_1011353</name>
</gene>
<feature type="compositionally biased region" description="Acidic residues" evidence="1">
    <location>
        <begin position="65"/>
        <end position="90"/>
    </location>
</feature>
<protein>
    <submittedName>
        <fullName evidence="4">Putative Zn finger-like uncharacterized protein</fullName>
    </submittedName>
</protein>
<feature type="compositionally biased region" description="Acidic residues" evidence="1">
    <location>
        <begin position="41"/>
        <end position="51"/>
    </location>
</feature>
<dbReference type="Pfam" id="PF13717">
    <property type="entry name" value="Zn_ribbon_4"/>
    <property type="match status" value="1"/>
</dbReference>
<dbReference type="RefSeq" id="WP_107988752.1">
    <property type="nucleotide sequence ID" value="NZ_QAYG01000001.1"/>
</dbReference>
<organism evidence="4 5">
    <name type="scientific">Breoghania corrubedonensis</name>
    <dbReference type="NCBI Taxonomy" id="665038"/>
    <lineage>
        <taxon>Bacteria</taxon>
        <taxon>Pseudomonadati</taxon>
        <taxon>Pseudomonadota</taxon>
        <taxon>Alphaproteobacteria</taxon>
        <taxon>Hyphomicrobiales</taxon>
        <taxon>Stappiaceae</taxon>
        <taxon>Breoghania</taxon>
    </lineage>
</organism>
<keyword evidence="2" id="KW-1133">Transmembrane helix</keyword>
<proteinExistence type="predicted"/>
<dbReference type="NCBIfam" id="TIGR02098">
    <property type="entry name" value="MJ0042_CXXC"/>
    <property type="match status" value="1"/>
</dbReference>
<name>A0A2T5VHR8_9HYPH</name>
<feature type="transmembrane region" description="Helical" evidence="2">
    <location>
        <begin position="175"/>
        <end position="195"/>
    </location>
</feature>
<feature type="compositionally biased region" description="Acidic residues" evidence="1">
    <location>
        <begin position="132"/>
        <end position="145"/>
    </location>
</feature>
<evidence type="ECO:0000256" key="1">
    <source>
        <dbReference type="SAM" id="MobiDB-lite"/>
    </source>
</evidence>
<feature type="compositionally biased region" description="Acidic residues" evidence="1">
    <location>
        <begin position="99"/>
        <end position="119"/>
    </location>
</feature>
<evidence type="ECO:0000313" key="4">
    <source>
        <dbReference type="EMBL" id="PTW63302.1"/>
    </source>
</evidence>
<dbReference type="EMBL" id="QAYG01000001">
    <property type="protein sequence ID" value="PTW63302.1"/>
    <property type="molecule type" value="Genomic_DNA"/>
</dbReference>